<dbReference type="PROSITE" id="PS51098">
    <property type="entry name" value="PTS_EIIB_TYPE_1"/>
    <property type="match status" value="1"/>
</dbReference>
<evidence type="ECO:0000256" key="10">
    <source>
        <dbReference type="ARBA" id="ARBA00023136"/>
    </source>
</evidence>
<evidence type="ECO:0000256" key="7">
    <source>
        <dbReference type="ARBA" id="ARBA00022692"/>
    </source>
</evidence>
<dbReference type="InterPro" id="IPR003352">
    <property type="entry name" value="PTS_EIIC"/>
</dbReference>
<dbReference type="InterPro" id="IPR050558">
    <property type="entry name" value="PTS_Sugar-Specific_Components"/>
</dbReference>
<gene>
    <name evidence="16" type="ORF">J2S08_003868</name>
</gene>
<protein>
    <submittedName>
        <fullName evidence="16">PTS system beta-glucosides-specific IIC component</fullName>
    </submittedName>
</protein>
<keyword evidence="5" id="KW-0808">Transferase</keyword>
<dbReference type="InterPro" id="IPR001127">
    <property type="entry name" value="PTS_EIIA_1_perm"/>
</dbReference>
<feature type="transmembrane region" description="Helical" evidence="12">
    <location>
        <begin position="244"/>
        <end position="263"/>
    </location>
</feature>
<evidence type="ECO:0000256" key="9">
    <source>
        <dbReference type="ARBA" id="ARBA00022989"/>
    </source>
</evidence>
<evidence type="ECO:0000256" key="2">
    <source>
        <dbReference type="ARBA" id="ARBA00022448"/>
    </source>
</evidence>
<evidence type="ECO:0000256" key="12">
    <source>
        <dbReference type="SAM" id="Phobius"/>
    </source>
</evidence>
<feature type="transmembrane region" description="Helical" evidence="12">
    <location>
        <begin position="107"/>
        <end position="134"/>
    </location>
</feature>
<feature type="transmembrane region" description="Helical" evidence="12">
    <location>
        <begin position="423"/>
        <end position="445"/>
    </location>
</feature>
<dbReference type="InterPro" id="IPR011297">
    <property type="entry name" value="PTS_IIABC_b_glu"/>
</dbReference>
<feature type="transmembrane region" description="Helical" evidence="12">
    <location>
        <begin position="210"/>
        <end position="232"/>
    </location>
</feature>
<feature type="transmembrane region" description="Helical" evidence="12">
    <location>
        <begin position="269"/>
        <end position="292"/>
    </location>
</feature>
<feature type="domain" description="PTS EIIB type-1" evidence="14">
    <location>
        <begin position="5"/>
        <end position="87"/>
    </location>
</feature>
<dbReference type="InterPro" id="IPR011055">
    <property type="entry name" value="Dup_hybrid_motif"/>
</dbReference>
<keyword evidence="4" id="KW-0762">Sugar transport</keyword>
<evidence type="ECO:0000256" key="1">
    <source>
        <dbReference type="ARBA" id="ARBA00004651"/>
    </source>
</evidence>
<dbReference type="NCBIfam" id="TIGR01995">
    <property type="entry name" value="PTS-II-ABC-beta"/>
    <property type="match status" value="1"/>
</dbReference>
<dbReference type="Gene3D" id="2.70.70.10">
    <property type="entry name" value="Glucose Permease (Domain IIA)"/>
    <property type="match status" value="1"/>
</dbReference>
<evidence type="ECO:0000259" key="14">
    <source>
        <dbReference type="PROSITE" id="PS51098"/>
    </source>
</evidence>
<feature type="transmembrane region" description="Helical" evidence="12">
    <location>
        <begin position="324"/>
        <end position="345"/>
    </location>
</feature>
<evidence type="ECO:0000256" key="5">
    <source>
        <dbReference type="ARBA" id="ARBA00022679"/>
    </source>
</evidence>
<dbReference type="PROSITE" id="PS01035">
    <property type="entry name" value="PTS_EIIB_TYPE_1_CYS"/>
    <property type="match status" value="1"/>
</dbReference>
<reference evidence="16 17" key="1">
    <citation type="submission" date="2023-07" db="EMBL/GenBank/DDBJ databases">
        <title>Genomic Encyclopedia of Type Strains, Phase IV (KMG-IV): sequencing the most valuable type-strain genomes for metagenomic binning, comparative biology and taxonomic classification.</title>
        <authorList>
            <person name="Goeker M."/>
        </authorList>
    </citation>
    <scope>NUCLEOTIDE SEQUENCE [LARGE SCALE GENOMIC DNA]</scope>
    <source>
        <strain evidence="16 17">DSM 23837</strain>
    </source>
</reference>
<dbReference type="InterPro" id="IPR013013">
    <property type="entry name" value="PTS_EIIC_1"/>
</dbReference>
<dbReference type="CDD" id="cd00212">
    <property type="entry name" value="PTS_IIB_glc"/>
    <property type="match status" value="1"/>
</dbReference>
<evidence type="ECO:0000259" key="13">
    <source>
        <dbReference type="PROSITE" id="PS51093"/>
    </source>
</evidence>
<evidence type="ECO:0000256" key="3">
    <source>
        <dbReference type="ARBA" id="ARBA00022475"/>
    </source>
</evidence>
<dbReference type="PROSITE" id="PS00371">
    <property type="entry name" value="PTS_EIIA_TYPE_1_HIS"/>
    <property type="match status" value="1"/>
</dbReference>
<evidence type="ECO:0000256" key="11">
    <source>
        <dbReference type="PROSITE-ProRule" id="PRU00421"/>
    </source>
</evidence>
<evidence type="ECO:0000313" key="16">
    <source>
        <dbReference type="EMBL" id="MDQ0177974.1"/>
    </source>
</evidence>
<dbReference type="SUPFAM" id="SSF55604">
    <property type="entry name" value="Glucose permease domain IIB"/>
    <property type="match status" value="1"/>
</dbReference>
<keyword evidence="17" id="KW-1185">Reference proteome</keyword>
<feature type="active site" description="Phosphocysteine intermediate; for EIIB activity" evidence="11">
    <location>
        <position position="27"/>
    </location>
</feature>
<dbReference type="PROSITE" id="PS51103">
    <property type="entry name" value="PTS_EIIC_TYPE_1"/>
    <property type="match status" value="1"/>
</dbReference>
<keyword evidence="2" id="KW-0813">Transport</keyword>
<proteinExistence type="predicted"/>
<dbReference type="RefSeq" id="WP_307232426.1">
    <property type="nucleotide sequence ID" value="NZ_JAUSTT010000030.1"/>
</dbReference>
<dbReference type="Pfam" id="PF00367">
    <property type="entry name" value="PTS_EIIB"/>
    <property type="match status" value="1"/>
</dbReference>
<evidence type="ECO:0000256" key="4">
    <source>
        <dbReference type="ARBA" id="ARBA00022597"/>
    </source>
</evidence>
<dbReference type="InterPro" id="IPR036878">
    <property type="entry name" value="Glu_permease_IIB"/>
</dbReference>
<keyword evidence="3" id="KW-1003">Cell membrane</keyword>
<dbReference type="EMBL" id="JAUSTT010000030">
    <property type="protein sequence ID" value="MDQ0177974.1"/>
    <property type="molecule type" value="Genomic_DNA"/>
</dbReference>
<comment type="caution">
    <text evidence="16">The sequence shown here is derived from an EMBL/GenBank/DDBJ whole genome shotgun (WGS) entry which is preliminary data.</text>
</comment>
<feature type="transmembrane region" description="Helical" evidence="12">
    <location>
        <begin position="176"/>
        <end position="198"/>
    </location>
</feature>
<feature type="domain" description="PTS EIIA type-1" evidence="13">
    <location>
        <begin position="494"/>
        <end position="598"/>
    </location>
</feature>
<organism evidence="16 17">
    <name type="scientific">Bacillus chungangensis</name>
    <dbReference type="NCBI Taxonomy" id="587633"/>
    <lineage>
        <taxon>Bacteria</taxon>
        <taxon>Bacillati</taxon>
        <taxon>Bacillota</taxon>
        <taxon>Bacilli</taxon>
        <taxon>Bacillales</taxon>
        <taxon>Bacillaceae</taxon>
        <taxon>Bacillus</taxon>
    </lineage>
</organism>
<dbReference type="Pfam" id="PF02378">
    <property type="entry name" value="PTS_EIIC"/>
    <property type="match status" value="1"/>
</dbReference>
<dbReference type="PANTHER" id="PTHR30175">
    <property type="entry name" value="PHOSPHOTRANSFERASE SYSTEM TRANSPORT PROTEIN"/>
    <property type="match status" value="1"/>
</dbReference>
<accession>A0ABT9WXK7</accession>
<keyword evidence="10 12" id="KW-0472">Membrane</keyword>
<keyword evidence="6" id="KW-0598">Phosphotransferase system</keyword>
<feature type="domain" description="PTS EIIC type-1" evidence="15">
    <location>
        <begin position="106"/>
        <end position="460"/>
    </location>
</feature>
<evidence type="ECO:0000259" key="15">
    <source>
        <dbReference type="PROSITE" id="PS51103"/>
    </source>
</evidence>
<feature type="transmembrane region" description="Helical" evidence="12">
    <location>
        <begin position="146"/>
        <end position="164"/>
    </location>
</feature>
<dbReference type="PANTHER" id="PTHR30175:SF1">
    <property type="entry name" value="PTS SYSTEM ARBUTIN-, CELLOBIOSE-, AND SALICIN-SPECIFIC EIIBC COMPONENT-RELATED"/>
    <property type="match status" value="1"/>
</dbReference>
<evidence type="ECO:0000256" key="8">
    <source>
        <dbReference type="ARBA" id="ARBA00022777"/>
    </source>
</evidence>
<keyword evidence="8" id="KW-0418">Kinase</keyword>
<dbReference type="PROSITE" id="PS51093">
    <property type="entry name" value="PTS_EIIA_TYPE_1"/>
    <property type="match status" value="1"/>
</dbReference>
<keyword evidence="9 12" id="KW-1133">Transmembrane helix</keyword>
<evidence type="ECO:0000256" key="6">
    <source>
        <dbReference type="ARBA" id="ARBA00022683"/>
    </source>
</evidence>
<name>A0ABT9WXK7_9BACI</name>
<dbReference type="NCBIfam" id="TIGR00830">
    <property type="entry name" value="PTBA"/>
    <property type="match status" value="1"/>
</dbReference>
<dbReference type="Gene3D" id="3.30.1360.60">
    <property type="entry name" value="Glucose permease domain IIB"/>
    <property type="match status" value="1"/>
</dbReference>
<dbReference type="InterPro" id="IPR018113">
    <property type="entry name" value="PTrfase_EIIB_Cys"/>
</dbReference>
<evidence type="ECO:0000313" key="17">
    <source>
        <dbReference type="Proteomes" id="UP001223586"/>
    </source>
</evidence>
<comment type="subcellular location">
    <subcellularLocation>
        <location evidence="1">Cell membrane</location>
        <topology evidence="1">Multi-pass membrane protein</topology>
    </subcellularLocation>
</comment>
<dbReference type="Proteomes" id="UP001223586">
    <property type="component" value="Unassembled WGS sequence"/>
</dbReference>
<sequence>MASHKETAKQVVELIGGKANVVNAWHCFTRLRFNLHDNEKVKLNEIKQIKGVMGAQISGDQLQVIIGNTVAKVYSEVEKLVGSGSGSAAKAGGSEKKEKVISKLMDVISSVFTPIIPAIAGAGVLKGIVTLFVSLKWITKGSDTELVLQLISDSIFYFLPFLLASTTAKKFNVSQYLAIPLAGAYMYPTILDAAKAGADGLIFLGLPLPLVNYSASVIPIILSVWLLSYLVPIIDRFMPNVLKIVFTPALSFLIMIPIQLIAIGPLGHYLGLGLGNLVLWLFSFSPLIGGIFVGATRPIVILTGMHYGLFPILFQNFSQFGYDYLAPINFMSTTAVGATAIGVYLKSRNKNLKSVALSAGVSGIIGVTEPALYGVLVRLKKPLFTAMIAGGIAGGFVSVMGGKAYAFAMPSIISLPVYFGPEFIYVITGFFGSIILAIILTYVIGFDDEPNDTLKKSERSMKQQSAAKEKNVSISSIIKSPMAGAIVSLSEVPDDTFSQEIMGAGIAIQPKDNSIKSPVNGEIISIFPTKHAICLKSTDGIEILIHLGLDTVELNGKGFNILVEEGQKVEEGDLIGTMDIDYVQKAGYSILTPIIVTNSTSYKSILLRKSRGEIYFQEALLTISK</sequence>
<keyword evidence="7 12" id="KW-0812">Transmembrane</keyword>
<dbReference type="Pfam" id="PF00358">
    <property type="entry name" value="PTS_EIIA_1"/>
    <property type="match status" value="1"/>
</dbReference>
<feature type="transmembrane region" description="Helical" evidence="12">
    <location>
        <begin position="383"/>
        <end position="402"/>
    </location>
</feature>
<dbReference type="SUPFAM" id="SSF51261">
    <property type="entry name" value="Duplicated hybrid motif"/>
    <property type="match status" value="1"/>
</dbReference>
<feature type="transmembrane region" description="Helical" evidence="12">
    <location>
        <begin position="357"/>
        <end position="377"/>
    </location>
</feature>
<dbReference type="InterPro" id="IPR001996">
    <property type="entry name" value="PTS_IIB_1"/>
</dbReference>